<gene>
    <name evidence="1" type="ordered locus">LA2_08725</name>
</gene>
<dbReference type="EMBL" id="CP002338">
    <property type="protein sequence ID" value="ADQ59654.1"/>
    <property type="molecule type" value="Genomic_DNA"/>
</dbReference>
<dbReference type="KEGG" id="lam:LA2_08725"/>
<evidence type="ECO:0000313" key="2">
    <source>
        <dbReference type="Proteomes" id="UP000007033"/>
    </source>
</evidence>
<protein>
    <submittedName>
        <fullName evidence="1">Uncharacterized protein</fullName>
    </submittedName>
</protein>
<proteinExistence type="predicted"/>
<reference evidence="1 2" key="1">
    <citation type="journal article" date="2011" name="J. Bacteriol.">
        <title>Genome sequence of Lactobacillus amylovorus GRL1112.</title>
        <authorList>
            <person name="Kant R."/>
            <person name="Paulin L."/>
            <person name="Alatalo E."/>
            <person name="de Vos W.M."/>
            <person name="Palva A."/>
        </authorList>
    </citation>
    <scope>NUCLEOTIDE SEQUENCE [LARGE SCALE GENOMIC DNA]</scope>
    <source>
        <strain evidence="1 2">GRL 1112</strain>
    </source>
</reference>
<evidence type="ECO:0000313" key="1">
    <source>
        <dbReference type="EMBL" id="ADQ59654.1"/>
    </source>
</evidence>
<organism evidence="1 2">
    <name type="scientific">Lactobacillus amylovorus (strain GRL 1112)</name>
    <dbReference type="NCBI Taxonomy" id="695560"/>
    <lineage>
        <taxon>Bacteria</taxon>
        <taxon>Bacillati</taxon>
        <taxon>Bacillota</taxon>
        <taxon>Bacilli</taxon>
        <taxon>Lactobacillales</taxon>
        <taxon>Lactobacillaceae</taxon>
        <taxon>Lactobacillus</taxon>
    </lineage>
</organism>
<dbReference type="AlphaFoldDB" id="E4SLQ7"/>
<name>E4SLQ7_LACAR</name>
<dbReference type="Proteomes" id="UP000007033">
    <property type="component" value="Chromosome"/>
</dbReference>
<dbReference type="HOGENOM" id="CLU_3329150_0_0_9"/>
<sequence>MQVGTDFGWYLKIPGYRGTWTVSKRHNDYSWFKLGWHY</sequence>
<accession>E4SLQ7</accession>